<dbReference type="OrthoDB" id="5792673at2759"/>
<proteinExistence type="predicted"/>
<feature type="compositionally biased region" description="Polar residues" evidence="1">
    <location>
        <begin position="62"/>
        <end position="71"/>
    </location>
</feature>
<dbReference type="EMBL" id="ML996691">
    <property type="protein sequence ID" value="KAF2402600.1"/>
    <property type="molecule type" value="Genomic_DNA"/>
</dbReference>
<dbReference type="PROSITE" id="PS50280">
    <property type="entry name" value="SET"/>
    <property type="match status" value="1"/>
</dbReference>
<accession>A0A6G1I2T9</accession>
<dbReference type="InterPro" id="IPR001214">
    <property type="entry name" value="SET_dom"/>
</dbReference>
<reference evidence="3" key="1">
    <citation type="journal article" date="2020" name="Stud. Mycol.">
        <title>101 Dothideomycetes genomes: a test case for predicting lifestyles and emergence of pathogens.</title>
        <authorList>
            <person name="Haridas S."/>
            <person name="Albert R."/>
            <person name="Binder M."/>
            <person name="Bloem J."/>
            <person name="Labutti K."/>
            <person name="Salamov A."/>
            <person name="Andreopoulos B."/>
            <person name="Baker S."/>
            <person name="Barry K."/>
            <person name="Bills G."/>
            <person name="Bluhm B."/>
            <person name="Cannon C."/>
            <person name="Castanera R."/>
            <person name="Culley D."/>
            <person name="Daum C."/>
            <person name="Ezra D."/>
            <person name="Gonzalez J."/>
            <person name="Henrissat B."/>
            <person name="Kuo A."/>
            <person name="Liang C."/>
            <person name="Lipzen A."/>
            <person name="Lutzoni F."/>
            <person name="Magnuson J."/>
            <person name="Mondo S."/>
            <person name="Nolan M."/>
            <person name="Ohm R."/>
            <person name="Pangilinan J."/>
            <person name="Park H.-J."/>
            <person name="Ramirez L."/>
            <person name="Alfaro M."/>
            <person name="Sun H."/>
            <person name="Tritt A."/>
            <person name="Yoshinaga Y."/>
            <person name="Zwiers L.-H."/>
            <person name="Turgeon B."/>
            <person name="Goodwin S."/>
            <person name="Spatafora J."/>
            <person name="Crous P."/>
            <person name="Grigoriev I."/>
        </authorList>
    </citation>
    <scope>NUCLEOTIDE SEQUENCE</scope>
    <source>
        <strain evidence="3">CBS 262.69</strain>
    </source>
</reference>
<evidence type="ECO:0000256" key="1">
    <source>
        <dbReference type="SAM" id="MobiDB-lite"/>
    </source>
</evidence>
<protein>
    <recommendedName>
        <fullName evidence="2">SET domain-containing protein</fullName>
    </recommendedName>
</protein>
<dbReference type="Gene3D" id="2.170.270.10">
    <property type="entry name" value="SET domain"/>
    <property type="match status" value="1"/>
</dbReference>
<evidence type="ECO:0000259" key="2">
    <source>
        <dbReference type="PROSITE" id="PS50280"/>
    </source>
</evidence>
<feature type="region of interest" description="Disordered" evidence="1">
    <location>
        <begin position="1"/>
        <end position="27"/>
    </location>
</feature>
<dbReference type="AlphaFoldDB" id="A0A6G1I2T9"/>
<dbReference type="InterPro" id="IPR046341">
    <property type="entry name" value="SET_dom_sf"/>
</dbReference>
<dbReference type="SUPFAM" id="SSF82199">
    <property type="entry name" value="SET domain"/>
    <property type="match status" value="1"/>
</dbReference>
<sequence>MPPKAKLKPPSNSPRPKSTLPKNWPPNLPYLTNPLYPRTLPASIITTLHTPPPTATIQTPTLGPSPNTRITPVPPTSSHPAAGQNSLTTTRHLPPSSLILYYLGTVHTTADSDPTSRYDLCLDRELDLGIDAARMGNEARFVNDYRGVAAGPNAEFRDVWVRVAGRVERWVGVYVLPAGKSGKRAAGIVKGEEILVSYGKGFW</sequence>
<organism evidence="3 4">
    <name type="scientific">Trichodelitschia bisporula</name>
    <dbReference type="NCBI Taxonomy" id="703511"/>
    <lineage>
        <taxon>Eukaryota</taxon>
        <taxon>Fungi</taxon>
        <taxon>Dikarya</taxon>
        <taxon>Ascomycota</taxon>
        <taxon>Pezizomycotina</taxon>
        <taxon>Dothideomycetes</taxon>
        <taxon>Dothideomycetes incertae sedis</taxon>
        <taxon>Phaeotrichales</taxon>
        <taxon>Phaeotrichaceae</taxon>
        <taxon>Trichodelitschia</taxon>
    </lineage>
</organism>
<feature type="region of interest" description="Disordered" evidence="1">
    <location>
        <begin position="48"/>
        <end position="90"/>
    </location>
</feature>
<feature type="domain" description="SET" evidence="2">
    <location>
        <begin position="66"/>
        <end position="199"/>
    </location>
</feature>
<feature type="compositionally biased region" description="Polar residues" evidence="1">
    <location>
        <begin position="78"/>
        <end position="90"/>
    </location>
</feature>
<keyword evidence="4" id="KW-1185">Reference proteome</keyword>
<evidence type="ECO:0000313" key="4">
    <source>
        <dbReference type="Proteomes" id="UP000799640"/>
    </source>
</evidence>
<gene>
    <name evidence="3" type="ORF">EJ06DRAFT_491146</name>
</gene>
<name>A0A6G1I2T9_9PEZI</name>
<feature type="non-terminal residue" evidence="3">
    <location>
        <position position="203"/>
    </location>
</feature>
<evidence type="ECO:0000313" key="3">
    <source>
        <dbReference type="EMBL" id="KAF2402600.1"/>
    </source>
</evidence>
<dbReference type="Proteomes" id="UP000799640">
    <property type="component" value="Unassembled WGS sequence"/>
</dbReference>